<accession>A0ABN8T4A2</accession>
<gene>
    <name evidence="4" type="ORF">PEVE_00038440</name>
</gene>
<reference evidence="4 5" key="1">
    <citation type="submission" date="2022-05" db="EMBL/GenBank/DDBJ databases">
        <authorList>
            <consortium name="Genoscope - CEA"/>
            <person name="William W."/>
        </authorList>
    </citation>
    <scope>NUCLEOTIDE SEQUENCE [LARGE SCALE GENOMIC DNA]</scope>
</reference>
<name>A0ABN8T4A2_9CNID</name>
<evidence type="ECO:0000256" key="2">
    <source>
        <dbReference type="ARBA" id="ARBA00022598"/>
    </source>
</evidence>
<evidence type="ECO:0000259" key="3">
    <source>
        <dbReference type="Pfam" id="PF04679"/>
    </source>
</evidence>
<comment type="caution">
    <text evidence="4">The sequence shown here is derived from an EMBL/GenBank/DDBJ whole genome shotgun (WGS) entry which is preliminary data.</text>
</comment>
<proteinExistence type="inferred from homology"/>
<dbReference type="InterPro" id="IPR050191">
    <property type="entry name" value="ATP-dep_DNA_ligase"/>
</dbReference>
<dbReference type="PANTHER" id="PTHR45674">
    <property type="entry name" value="DNA LIGASE 1/3 FAMILY MEMBER"/>
    <property type="match status" value="1"/>
</dbReference>
<protein>
    <recommendedName>
        <fullName evidence="3">DNA ligase ATP-dependent C-terminal domain-containing protein</fullName>
    </recommendedName>
</protein>
<evidence type="ECO:0000256" key="1">
    <source>
        <dbReference type="ARBA" id="ARBA00007572"/>
    </source>
</evidence>
<dbReference type="InterPro" id="IPR012309">
    <property type="entry name" value="DNA_ligase_ATP-dep_C"/>
</dbReference>
<dbReference type="SUPFAM" id="SSF50249">
    <property type="entry name" value="Nucleic acid-binding proteins"/>
    <property type="match status" value="1"/>
</dbReference>
<evidence type="ECO:0000313" key="5">
    <source>
        <dbReference type="Proteomes" id="UP001159427"/>
    </source>
</evidence>
<organism evidence="4 5">
    <name type="scientific">Porites evermanni</name>
    <dbReference type="NCBI Taxonomy" id="104178"/>
    <lineage>
        <taxon>Eukaryota</taxon>
        <taxon>Metazoa</taxon>
        <taxon>Cnidaria</taxon>
        <taxon>Anthozoa</taxon>
        <taxon>Hexacorallia</taxon>
        <taxon>Scleractinia</taxon>
        <taxon>Fungiina</taxon>
        <taxon>Poritidae</taxon>
        <taxon>Porites</taxon>
    </lineage>
</organism>
<dbReference type="Proteomes" id="UP001159427">
    <property type="component" value="Unassembled WGS sequence"/>
</dbReference>
<dbReference type="InterPro" id="IPR012340">
    <property type="entry name" value="NA-bd_OB-fold"/>
</dbReference>
<comment type="similarity">
    <text evidence="1">Belongs to the ATP-dependent DNA ligase family.</text>
</comment>
<dbReference type="Gene3D" id="2.40.50.140">
    <property type="entry name" value="Nucleic acid-binding proteins"/>
    <property type="match status" value="1"/>
</dbReference>
<dbReference type="EMBL" id="CALNXI010006511">
    <property type="protein sequence ID" value="CAH3199103.1"/>
    <property type="molecule type" value="Genomic_DNA"/>
</dbReference>
<feature type="domain" description="DNA ligase ATP-dependent C-terminal" evidence="3">
    <location>
        <begin position="2"/>
        <end position="50"/>
    </location>
</feature>
<dbReference type="PANTHER" id="PTHR45674:SF9">
    <property type="entry name" value="DNA LIGASE 3"/>
    <property type="match status" value="1"/>
</dbReference>
<keyword evidence="2" id="KW-0436">Ligase</keyword>
<evidence type="ECO:0000313" key="4">
    <source>
        <dbReference type="EMBL" id="CAH3199103.1"/>
    </source>
</evidence>
<dbReference type="Pfam" id="PF04679">
    <property type="entry name" value="DNA_ligase_A_C"/>
    <property type="match status" value="1"/>
</dbReference>
<keyword evidence="5" id="KW-1185">Reference proteome</keyword>
<sequence>MSIFLMGVWDPDTKQWCTVAKCGNGHDDKTIEKLNKELKMTKISKDPSKVPSWLSVHRSLVPDFVIADPKVQA</sequence>